<organism evidence="1 2">
    <name type="scientific">Melastoma candidum</name>
    <dbReference type="NCBI Taxonomy" id="119954"/>
    <lineage>
        <taxon>Eukaryota</taxon>
        <taxon>Viridiplantae</taxon>
        <taxon>Streptophyta</taxon>
        <taxon>Embryophyta</taxon>
        <taxon>Tracheophyta</taxon>
        <taxon>Spermatophyta</taxon>
        <taxon>Magnoliopsida</taxon>
        <taxon>eudicotyledons</taxon>
        <taxon>Gunneridae</taxon>
        <taxon>Pentapetalae</taxon>
        <taxon>rosids</taxon>
        <taxon>malvids</taxon>
        <taxon>Myrtales</taxon>
        <taxon>Melastomataceae</taxon>
        <taxon>Melastomatoideae</taxon>
        <taxon>Melastomateae</taxon>
        <taxon>Melastoma</taxon>
    </lineage>
</organism>
<evidence type="ECO:0000313" key="1">
    <source>
        <dbReference type="EMBL" id="KAI4384445.1"/>
    </source>
</evidence>
<sequence length="143" mass="15966">MFLRSSSKTLANRLGAPYTTAAAANSWPRLKPKGEYTPVFVALGLILLSVSLGAHTAKQQLMHSPTVRVKKSRRETVPEVTDPDRVEEETEKFLARGFFRRVAHIQDSNARKNVVPDSIRKDVYAHRPRCETLKSVGVDPRAA</sequence>
<name>A0ACB9RZW4_9MYRT</name>
<proteinExistence type="predicted"/>
<evidence type="ECO:0000313" key="2">
    <source>
        <dbReference type="Proteomes" id="UP001057402"/>
    </source>
</evidence>
<accession>A0ACB9RZW4</accession>
<keyword evidence="2" id="KW-1185">Reference proteome</keyword>
<dbReference type="Proteomes" id="UP001057402">
    <property type="component" value="Chromosome 2"/>
</dbReference>
<reference evidence="2" key="1">
    <citation type="journal article" date="2023" name="Front. Plant Sci.">
        <title>Chromosomal-level genome assembly of Melastoma candidum provides insights into trichome evolution.</title>
        <authorList>
            <person name="Zhong Y."/>
            <person name="Wu W."/>
            <person name="Sun C."/>
            <person name="Zou P."/>
            <person name="Liu Y."/>
            <person name="Dai S."/>
            <person name="Zhou R."/>
        </authorList>
    </citation>
    <scope>NUCLEOTIDE SEQUENCE [LARGE SCALE GENOMIC DNA]</scope>
</reference>
<dbReference type="EMBL" id="CM042881">
    <property type="protein sequence ID" value="KAI4384445.1"/>
    <property type="molecule type" value="Genomic_DNA"/>
</dbReference>
<protein>
    <submittedName>
        <fullName evidence="1">Uncharacterized protein</fullName>
    </submittedName>
</protein>
<comment type="caution">
    <text evidence="1">The sequence shown here is derived from an EMBL/GenBank/DDBJ whole genome shotgun (WGS) entry which is preliminary data.</text>
</comment>
<gene>
    <name evidence="1" type="ORF">MLD38_002602</name>
</gene>